<dbReference type="Proteomes" id="UP001214530">
    <property type="component" value="Chromosome"/>
</dbReference>
<gene>
    <name evidence="3" type="ORF">P0Y49_22445</name>
</gene>
<dbReference type="SUPFAM" id="SSF50939">
    <property type="entry name" value="Sialidases"/>
    <property type="match status" value="1"/>
</dbReference>
<feature type="signal peptide" evidence="2">
    <location>
        <begin position="1"/>
        <end position="26"/>
    </location>
</feature>
<evidence type="ECO:0000256" key="2">
    <source>
        <dbReference type="SAM" id="SignalP"/>
    </source>
</evidence>
<keyword evidence="2" id="KW-0732">Signal</keyword>
<dbReference type="Pfam" id="PF15892">
    <property type="entry name" value="BNR_4"/>
    <property type="match status" value="1"/>
</dbReference>
<dbReference type="InterPro" id="IPR008928">
    <property type="entry name" value="6-hairpin_glycosidase_sf"/>
</dbReference>
<dbReference type="Pfam" id="PF07470">
    <property type="entry name" value="Glyco_hydro_88"/>
    <property type="match status" value="1"/>
</dbReference>
<evidence type="ECO:0000313" key="4">
    <source>
        <dbReference type="Proteomes" id="UP001214530"/>
    </source>
</evidence>
<dbReference type="PANTHER" id="PTHR33886:SF8">
    <property type="entry name" value="UNSATURATED RHAMNOGALACTURONAN HYDROLASE (EUROFUNG)"/>
    <property type="match status" value="1"/>
</dbReference>
<evidence type="ECO:0000313" key="3">
    <source>
        <dbReference type="EMBL" id="WEK19535.1"/>
    </source>
</evidence>
<organism evidence="3 4">
    <name type="scientific">Candidatus Pedobacter colombiensis</name>
    <dbReference type="NCBI Taxonomy" id="3121371"/>
    <lineage>
        <taxon>Bacteria</taxon>
        <taxon>Pseudomonadati</taxon>
        <taxon>Bacteroidota</taxon>
        <taxon>Sphingobacteriia</taxon>
        <taxon>Sphingobacteriales</taxon>
        <taxon>Sphingobacteriaceae</taxon>
        <taxon>Pedobacter</taxon>
    </lineage>
</organism>
<dbReference type="SUPFAM" id="SSF48208">
    <property type="entry name" value="Six-hairpin glycosidases"/>
    <property type="match status" value="1"/>
</dbReference>
<dbReference type="EMBL" id="CP119313">
    <property type="protein sequence ID" value="WEK19535.1"/>
    <property type="molecule type" value="Genomic_DNA"/>
</dbReference>
<feature type="chain" id="PRO_5042617242" evidence="2">
    <location>
        <begin position="27"/>
        <end position="797"/>
    </location>
</feature>
<reference evidence="3" key="1">
    <citation type="submission" date="2023-03" db="EMBL/GenBank/DDBJ databases">
        <title>Andean soil-derived lignocellulolytic bacterial consortium as a source of novel taxa and putative plastic-active enzymes.</title>
        <authorList>
            <person name="Diaz-Garcia L."/>
            <person name="Chuvochina M."/>
            <person name="Feuerriegel G."/>
            <person name="Bunk B."/>
            <person name="Sproer C."/>
            <person name="Streit W.R."/>
            <person name="Rodriguez L.M."/>
            <person name="Overmann J."/>
            <person name="Jimenez D.J."/>
        </authorList>
    </citation>
    <scope>NUCLEOTIDE SEQUENCE</scope>
    <source>
        <strain evidence="3">MAG 3858</strain>
    </source>
</reference>
<protein>
    <submittedName>
        <fullName evidence="3">Glycoside hydrolase family 88 protein</fullName>
    </submittedName>
</protein>
<dbReference type="InterPro" id="IPR012341">
    <property type="entry name" value="6hp_glycosidase-like_sf"/>
</dbReference>
<dbReference type="Gene3D" id="1.50.10.10">
    <property type="match status" value="1"/>
</dbReference>
<keyword evidence="1 3" id="KW-0378">Hydrolase</keyword>
<accession>A0AAJ5W8J0</accession>
<sequence length="797" mass="90233">MNKTLRFFTKPFLFVFAVLFSGQLCLGQQTKIITIASNGWANNSINAVIFRKNSLITSDGYQYAAYYDSDQNLMLAKRKTGSSTWIVEKTAYKGDAADAHKSISITVDGAGILHVTWGQHDNSLNYARAVSAGSLKLGDKLHMVSDKESKVSYPEFYKLVNGDLLFFYRDGGSGNGNLMINRYDVRSQTWHRVQDGMINGEGKRNAYWQMAVDGAGTLHLSWVWRESPDVASNHDICYAKSSDGGMTWQKSTGERYQLPITASNAEYAVKIPQKSELINQTSMYADAKGRVFIVSYWNDQPGGIPQYHLVFNDGQKWKVNGLSFRKTAFSLSGGGTKKIPISRPQIIVWPNVSGYGAGILFRDAERGNKASIAVNQDIDTDKWKVTDLTSKSLGDWEPTYDTELWKDKTVLNLYVQNVTQVDGEGKANAEPSPVQVLEWKPEAQPGLPSKAEVLKMIDKANGYWQSQNKPEVRSFWDNAAYHTGNMEVVALTGNESYRKYSEDWANHNQWMGAKSTDKSQWKYKYGETDDDVLFGDWQICFQTYIDLYHLKPEEYKIARAKEVMGYQMSTPLNDYWWWADGLYMVMPVMTKLYKTTGDQQYLDKLYEYFAYANSIMYDKDAKLYYRDAKYVYPKHKSANGKKDFWARGDGWVFAGLAKVLKDLPLNDPHRKEYVMKYTGMANAILNSQQEDGYWTRSILDPEHAPGPETSGTAFFTYGLLWGINNGYLKEKTFLPAALKGWNFLVNTALQENGKVGYVQPIGEKAIPGQIVDANSTANFGVGAFLLANCELYRYLDK</sequence>
<dbReference type="GO" id="GO:0016787">
    <property type="term" value="F:hydrolase activity"/>
    <property type="evidence" value="ECO:0007669"/>
    <property type="project" value="UniProtKB-KW"/>
</dbReference>
<evidence type="ECO:0000256" key="1">
    <source>
        <dbReference type="ARBA" id="ARBA00022801"/>
    </source>
</evidence>
<dbReference type="InterPro" id="IPR036278">
    <property type="entry name" value="Sialidase_sf"/>
</dbReference>
<dbReference type="InterPro" id="IPR052043">
    <property type="entry name" value="PolySaccharide_Degr_Enz"/>
</dbReference>
<name>A0AAJ5W8J0_9SPHI</name>
<dbReference type="InterPro" id="IPR010905">
    <property type="entry name" value="Glyco_hydro_88"/>
</dbReference>
<dbReference type="AlphaFoldDB" id="A0AAJ5W8J0"/>
<proteinExistence type="predicted"/>
<dbReference type="PANTHER" id="PTHR33886">
    <property type="entry name" value="UNSATURATED RHAMNOGALACTURONAN HYDROLASE (EUROFUNG)"/>
    <property type="match status" value="1"/>
</dbReference>
<dbReference type="GO" id="GO:0005975">
    <property type="term" value="P:carbohydrate metabolic process"/>
    <property type="evidence" value="ECO:0007669"/>
    <property type="project" value="InterPro"/>
</dbReference>